<evidence type="ECO:0000259" key="3">
    <source>
        <dbReference type="Pfam" id="PF02709"/>
    </source>
</evidence>
<dbReference type="AlphaFoldDB" id="A0A9Q3YHX6"/>
<keyword evidence="1" id="KW-0808">Transferase</keyword>
<dbReference type="SUPFAM" id="SSF53448">
    <property type="entry name" value="Nucleotide-diphospho-sugar transferases"/>
    <property type="match status" value="1"/>
</dbReference>
<sequence>MKTTLIITTYNWKEALKAVLESVKRQTVLPDEVIVADDGSREDTKATVDQMREGFPVPLIHSWHEDNGFQLSMSRNRAIAKASGDYLIMVDGDMVLSQTFIESHKRVAKPNWFVQGGRVLTDETCSRDIMENGLVPSVFSKGIRNRKNCITNSLLSNWFSYERNNDKATRGCNMAFWRQDVIEVNGFNQDFVGWGREDSEFVHRMLNAGKSRLYLKFAGVGYHLYHVENSRASLSQNDEILENTIKNKLKRCENGVDQFISEDCSYE</sequence>
<evidence type="ECO:0000313" key="4">
    <source>
        <dbReference type="EMBL" id="MCC3804298.1"/>
    </source>
</evidence>
<dbReference type="RefSeq" id="WP_024703465.1">
    <property type="nucleotide sequence ID" value="NZ_CP064041.1"/>
</dbReference>
<accession>A0A9Q3YHX6</accession>
<gene>
    <name evidence="4" type="ORF">IB292_04515</name>
</gene>
<feature type="domain" description="Glycosyltransferase 2-like" evidence="2">
    <location>
        <begin position="5"/>
        <end position="123"/>
    </location>
</feature>
<dbReference type="PANTHER" id="PTHR43685:SF2">
    <property type="entry name" value="GLYCOSYLTRANSFERASE 2-LIKE DOMAIN-CONTAINING PROTEIN"/>
    <property type="match status" value="1"/>
</dbReference>
<reference evidence="4" key="1">
    <citation type="submission" date="2020-09" db="EMBL/GenBank/DDBJ databases">
        <title>Genome sequence of Vibrio parahaemolyticus isolates.</title>
        <authorList>
            <person name="Hammerl J.A."/>
            <person name="Strauch E."/>
        </authorList>
    </citation>
    <scope>NUCLEOTIDE SEQUENCE</scope>
    <source>
        <strain evidence="4">17-VB00146</strain>
    </source>
</reference>
<evidence type="ECO:0000313" key="5">
    <source>
        <dbReference type="Proteomes" id="UP000726777"/>
    </source>
</evidence>
<dbReference type="Proteomes" id="UP000726777">
    <property type="component" value="Unassembled WGS sequence"/>
</dbReference>
<dbReference type="InterPro" id="IPR001173">
    <property type="entry name" value="Glyco_trans_2-like"/>
</dbReference>
<dbReference type="GO" id="GO:0016740">
    <property type="term" value="F:transferase activity"/>
    <property type="evidence" value="ECO:0007669"/>
    <property type="project" value="UniProtKB-KW"/>
</dbReference>
<organism evidence="4 5">
    <name type="scientific">Vibrio parahaemolyticus</name>
    <dbReference type="NCBI Taxonomy" id="670"/>
    <lineage>
        <taxon>Bacteria</taxon>
        <taxon>Pseudomonadati</taxon>
        <taxon>Pseudomonadota</taxon>
        <taxon>Gammaproteobacteria</taxon>
        <taxon>Vibrionales</taxon>
        <taxon>Vibrionaceae</taxon>
        <taxon>Vibrio</taxon>
    </lineage>
</organism>
<dbReference type="Pfam" id="PF00535">
    <property type="entry name" value="Glycos_transf_2"/>
    <property type="match status" value="1"/>
</dbReference>
<comment type="caution">
    <text evidence="4">The sequence shown here is derived from an EMBL/GenBank/DDBJ whole genome shotgun (WGS) entry which is preliminary data.</text>
</comment>
<protein>
    <submittedName>
        <fullName evidence="4">Glycosyltransferase family 2 protein</fullName>
    </submittedName>
</protein>
<evidence type="ECO:0000259" key="2">
    <source>
        <dbReference type="Pfam" id="PF00535"/>
    </source>
</evidence>
<dbReference type="InterPro" id="IPR027791">
    <property type="entry name" value="Galactosyl_T_C"/>
</dbReference>
<dbReference type="InterPro" id="IPR050834">
    <property type="entry name" value="Glycosyltransf_2"/>
</dbReference>
<proteinExistence type="predicted"/>
<dbReference type="EMBL" id="JACVHL010000003">
    <property type="protein sequence ID" value="MCC3804298.1"/>
    <property type="molecule type" value="Genomic_DNA"/>
</dbReference>
<name>A0A9Q3YHX6_VIBPH</name>
<dbReference type="PANTHER" id="PTHR43685">
    <property type="entry name" value="GLYCOSYLTRANSFERASE"/>
    <property type="match status" value="1"/>
</dbReference>
<dbReference type="Gene3D" id="3.90.550.10">
    <property type="entry name" value="Spore Coat Polysaccharide Biosynthesis Protein SpsA, Chain A"/>
    <property type="match status" value="1"/>
</dbReference>
<evidence type="ECO:0000256" key="1">
    <source>
        <dbReference type="ARBA" id="ARBA00022679"/>
    </source>
</evidence>
<dbReference type="Pfam" id="PF02709">
    <property type="entry name" value="Glyco_transf_7C"/>
    <property type="match status" value="1"/>
</dbReference>
<dbReference type="CDD" id="cd06420">
    <property type="entry name" value="GT2_Chondriotin_Pol_N"/>
    <property type="match status" value="1"/>
</dbReference>
<feature type="domain" description="Galactosyltransferase C-terminal" evidence="3">
    <location>
        <begin position="167"/>
        <end position="226"/>
    </location>
</feature>
<dbReference type="InterPro" id="IPR029044">
    <property type="entry name" value="Nucleotide-diphossugar_trans"/>
</dbReference>